<evidence type="ECO:0000313" key="2">
    <source>
        <dbReference type="EMBL" id="SAM07864.1"/>
    </source>
</evidence>
<feature type="region of interest" description="Disordered" evidence="1">
    <location>
        <begin position="106"/>
        <end position="129"/>
    </location>
</feature>
<feature type="compositionally biased region" description="Polar residues" evidence="1">
    <location>
        <begin position="249"/>
        <end position="262"/>
    </location>
</feature>
<dbReference type="AlphaFoldDB" id="A0A170ANH4"/>
<dbReference type="Proteomes" id="UP000078561">
    <property type="component" value="Unassembled WGS sequence"/>
</dbReference>
<evidence type="ECO:0000256" key="1">
    <source>
        <dbReference type="SAM" id="MobiDB-lite"/>
    </source>
</evidence>
<dbReference type="EMBL" id="LT554871">
    <property type="protein sequence ID" value="SAM07864.1"/>
    <property type="molecule type" value="Genomic_DNA"/>
</dbReference>
<name>A0A170ANH4_ABSGL</name>
<reference evidence="2" key="1">
    <citation type="submission" date="2016-04" db="EMBL/GenBank/DDBJ databases">
        <authorList>
            <person name="Evans L.H."/>
            <person name="Alamgir A."/>
            <person name="Owens N."/>
            <person name="Weber N.D."/>
            <person name="Virtaneva K."/>
            <person name="Barbian K."/>
            <person name="Babar A."/>
            <person name="Rosenke K."/>
        </authorList>
    </citation>
    <scope>NUCLEOTIDE SEQUENCE [LARGE SCALE GENOMIC DNA]</scope>
    <source>
        <strain evidence="2">CBS 101.48</strain>
    </source>
</reference>
<sequence>MIQRSLSTSIYDNKSSSQDSNAGLLLDKHNSILLPDTLRASVLLRRIGLERSWSQDQVNHDINILDEHRLYTVRDLLSLSDYSWKVIELLPLVKDLLRSSVDPNWMENVDNRKKKPNKKQKNKKTQPIITVGSPVYPGKLVDQAFLPTSPVTLSSSPPTITASSSSFTADDKFVKPDEFDPSFSDMICDDPLTIRNTLHNLSCTSSTFDDHNDSPTIARSTSLLTSPKNVRFTDRNSIIMDDNSDLHHSTSPVPRISTTPMNHRSADTDSASSYDTVTTDEDEEALMTAAAAMVIGRSGSGQRLRNSTIAKDHFSTPPTTPIA</sequence>
<evidence type="ECO:0000313" key="3">
    <source>
        <dbReference type="Proteomes" id="UP000078561"/>
    </source>
</evidence>
<feature type="region of interest" description="Disordered" evidence="1">
    <location>
        <begin position="299"/>
        <end position="323"/>
    </location>
</feature>
<dbReference type="OrthoDB" id="426882at2759"/>
<feature type="compositionally biased region" description="Basic residues" evidence="1">
    <location>
        <begin position="112"/>
        <end position="124"/>
    </location>
</feature>
<accession>A0A170ANH4</accession>
<proteinExistence type="predicted"/>
<protein>
    <submittedName>
        <fullName evidence="2">Uncharacterized protein</fullName>
    </submittedName>
</protein>
<organism evidence="2">
    <name type="scientific">Absidia glauca</name>
    <name type="common">Pin mould</name>
    <dbReference type="NCBI Taxonomy" id="4829"/>
    <lineage>
        <taxon>Eukaryota</taxon>
        <taxon>Fungi</taxon>
        <taxon>Fungi incertae sedis</taxon>
        <taxon>Mucoromycota</taxon>
        <taxon>Mucoromycotina</taxon>
        <taxon>Mucoromycetes</taxon>
        <taxon>Mucorales</taxon>
        <taxon>Cunninghamellaceae</taxon>
        <taxon>Absidia</taxon>
    </lineage>
</organism>
<gene>
    <name evidence="2" type="primary">ABSGL_13522.1 scaffold 14267</name>
</gene>
<feature type="compositionally biased region" description="Polar residues" evidence="1">
    <location>
        <begin position="300"/>
        <end position="309"/>
    </location>
</feature>
<feature type="region of interest" description="Disordered" evidence="1">
    <location>
        <begin position="243"/>
        <end position="276"/>
    </location>
</feature>
<dbReference type="InParanoid" id="A0A170ANH4"/>
<keyword evidence="3" id="KW-1185">Reference proteome</keyword>